<dbReference type="Proteomes" id="UP000028549">
    <property type="component" value="Unassembled WGS sequence"/>
</dbReference>
<keyword evidence="2" id="KW-1185">Reference proteome</keyword>
<dbReference type="EMBL" id="JNVC02000005">
    <property type="protein sequence ID" value="KEZ51934.1"/>
    <property type="molecule type" value="Genomic_DNA"/>
</dbReference>
<protein>
    <submittedName>
        <fullName evidence="1">Uncharacterized protein</fullName>
    </submittedName>
</protein>
<dbReference type="STRING" id="246786.GS18_0212595"/>
<sequence length="64" mass="6941">MLRILSVIYERSEQQVLFAVNKGGTATVNSSLFGRVFYFVQKNQESSEIKGGINDAGAIKTASA</sequence>
<proteinExistence type="predicted"/>
<evidence type="ECO:0000313" key="2">
    <source>
        <dbReference type="Proteomes" id="UP000028549"/>
    </source>
</evidence>
<name>A0A084GX72_METID</name>
<comment type="caution">
    <text evidence="1">The sequence shown here is derived from an EMBL/GenBank/DDBJ whole genome shotgun (WGS) entry which is preliminary data.</text>
</comment>
<reference evidence="1 2" key="1">
    <citation type="journal article" date="2005" name="Int. J. Syst. Evol. Microbiol.">
        <title>Bacillus cibi sp. nov., isolated from jeotgal, a traditional Korean fermented seafood.</title>
        <authorList>
            <person name="Yoon J.H."/>
            <person name="Lee C.H."/>
            <person name="Oh T.K."/>
        </authorList>
    </citation>
    <scope>NUCLEOTIDE SEQUENCE [LARGE SCALE GENOMIC DNA]</scope>
    <source>
        <strain evidence="1 2">DSM 16189</strain>
    </source>
</reference>
<dbReference type="AlphaFoldDB" id="A0A084GX72"/>
<organism evidence="1 2">
    <name type="scientific">Metabacillus indicus</name>
    <name type="common">Bacillus indicus</name>
    <dbReference type="NCBI Taxonomy" id="246786"/>
    <lineage>
        <taxon>Bacteria</taxon>
        <taxon>Bacillati</taxon>
        <taxon>Bacillota</taxon>
        <taxon>Bacilli</taxon>
        <taxon>Bacillales</taxon>
        <taxon>Bacillaceae</taxon>
        <taxon>Metabacillus</taxon>
    </lineage>
</organism>
<accession>A0A084GX72</accession>
<gene>
    <name evidence="1" type="ORF">GS18_0212595</name>
</gene>
<evidence type="ECO:0000313" key="1">
    <source>
        <dbReference type="EMBL" id="KEZ51934.1"/>
    </source>
</evidence>